<keyword evidence="2" id="KW-1185">Reference proteome</keyword>
<evidence type="ECO:0000313" key="2">
    <source>
        <dbReference type="Proteomes" id="UP000326757"/>
    </source>
</evidence>
<dbReference type="Proteomes" id="UP000326757">
    <property type="component" value="Unassembled WGS sequence"/>
</dbReference>
<name>A0A5N6KK14_MONLA</name>
<accession>A0A5N6KK14</accession>
<proteinExistence type="predicted"/>
<dbReference type="EMBL" id="VIGI01000002">
    <property type="protein sequence ID" value="KAB8304025.1"/>
    <property type="molecule type" value="Genomic_DNA"/>
</dbReference>
<protein>
    <submittedName>
        <fullName evidence="1">Uncharacterized protein</fullName>
    </submittedName>
</protein>
<organism evidence="1 2">
    <name type="scientific">Monilinia laxa</name>
    <name type="common">Brown rot fungus</name>
    <name type="synonym">Sclerotinia laxa</name>
    <dbReference type="NCBI Taxonomy" id="61186"/>
    <lineage>
        <taxon>Eukaryota</taxon>
        <taxon>Fungi</taxon>
        <taxon>Dikarya</taxon>
        <taxon>Ascomycota</taxon>
        <taxon>Pezizomycotina</taxon>
        <taxon>Leotiomycetes</taxon>
        <taxon>Helotiales</taxon>
        <taxon>Sclerotiniaceae</taxon>
        <taxon>Monilinia</taxon>
    </lineage>
</organism>
<dbReference type="OrthoDB" id="3534410at2759"/>
<evidence type="ECO:0000313" key="1">
    <source>
        <dbReference type="EMBL" id="KAB8304025.1"/>
    </source>
</evidence>
<reference evidence="1 2" key="1">
    <citation type="submission" date="2019-06" db="EMBL/GenBank/DDBJ databases">
        <title>Genome Sequence of the Brown Rot Fungal Pathogen Monilinia laxa.</title>
        <authorList>
            <person name="De Miccolis Angelini R.M."/>
            <person name="Landi L."/>
            <person name="Abate D."/>
            <person name="Pollastro S."/>
            <person name="Romanazzi G."/>
            <person name="Faretra F."/>
        </authorList>
    </citation>
    <scope>NUCLEOTIDE SEQUENCE [LARGE SCALE GENOMIC DNA]</scope>
    <source>
        <strain evidence="1 2">Mlax316</strain>
    </source>
</reference>
<comment type="caution">
    <text evidence="1">The sequence shown here is derived from an EMBL/GenBank/DDBJ whole genome shotgun (WGS) entry which is preliminary data.</text>
</comment>
<gene>
    <name evidence="1" type="ORF">EYC80_005373</name>
</gene>
<sequence length="69" mass="7841">MVPTKTIRKLIYRDSKFLCDLGHKARVDIILGRKTSTGEKHRDIGLYNGTEEGIGKAKEQIKKQLQLVC</sequence>
<dbReference type="AlphaFoldDB" id="A0A5N6KK14"/>